<protein>
    <recommendedName>
        <fullName evidence="1">Histone deacetylase domain-containing protein</fullName>
    </recommendedName>
</protein>
<comment type="caution">
    <text evidence="2">The sequence shown here is derived from an EMBL/GenBank/DDBJ whole genome shotgun (WGS) entry which is preliminary data.</text>
</comment>
<dbReference type="InterPro" id="IPR023801">
    <property type="entry name" value="His_deacetylse_dom"/>
</dbReference>
<dbReference type="PANTHER" id="PTHR10625:SF10">
    <property type="entry name" value="HISTONE DEACETYLASE HDAC1"/>
    <property type="match status" value="1"/>
</dbReference>
<organism evidence="2">
    <name type="scientific">marine sediment metagenome</name>
    <dbReference type="NCBI Taxonomy" id="412755"/>
    <lineage>
        <taxon>unclassified sequences</taxon>
        <taxon>metagenomes</taxon>
        <taxon>ecological metagenomes</taxon>
    </lineage>
</organism>
<dbReference type="InterPro" id="IPR023696">
    <property type="entry name" value="Ureohydrolase_dom_sf"/>
</dbReference>
<evidence type="ECO:0000259" key="1">
    <source>
        <dbReference type="Pfam" id="PF00850"/>
    </source>
</evidence>
<reference evidence="2" key="1">
    <citation type="journal article" date="2015" name="Nature">
        <title>Complex archaea that bridge the gap between prokaryotes and eukaryotes.</title>
        <authorList>
            <person name="Spang A."/>
            <person name="Saw J.H."/>
            <person name="Jorgensen S.L."/>
            <person name="Zaremba-Niedzwiedzka K."/>
            <person name="Martijn J."/>
            <person name="Lind A.E."/>
            <person name="van Eijk R."/>
            <person name="Schleper C."/>
            <person name="Guy L."/>
            <person name="Ettema T.J."/>
        </authorList>
    </citation>
    <scope>NUCLEOTIDE SEQUENCE</scope>
</reference>
<dbReference type="PANTHER" id="PTHR10625">
    <property type="entry name" value="HISTONE DEACETYLASE HDAC1-RELATED"/>
    <property type="match status" value="1"/>
</dbReference>
<dbReference type="InterPro" id="IPR000286">
    <property type="entry name" value="HDACs"/>
</dbReference>
<dbReference type="GO" id="GO:0040029">
    <property type="term" value="P:epigenetic regulation of gene expression"/>
    <property type="evidence" value="ECO:0007669"/>
    <property type="project" value="TreeGrafter"/>
</dbReference>
<dbReference type="PRINTS" id="PR01270">
    <property type="entry name" value="HDASUPER"/>
</dbReference>
<dbReference type="InterPro" id="IPR037138">
    <property type="entry name" value="His_deacetylse_dom_sf"/>
</dbReference>
<dbReference type="GO" id="GO:0004407">
    <property type="term" value="F:histone deacetylase activity"/>
    <property type="evidence" value="ECO:0007669"/>
    <property type="project" value="TreeGrafter"/>
</dbReference>
<feature type="domain" description="Histone deacetylase" evidence="1">
    <location>
        <begin position="58"/>
        <end position="345"/>
    </location>
</feature>
<name>A0A0F9GP46_9ZZZZ</name>
<dbReference type="AlphaFoldDB" id="A0A0F9GP46"/>
<dbReference type="PROSITE" id="PS51257">
    <property type="entry name" value="PROKAR_LIPOPROTEIN"/>
    <property type="match status" value="1"/>
</dbReference>
<dbReference type="Pfam" id="PF00850">
    <property type="entry name" value="Hist_deacetyl"/>
    <property type="match status" value="1"/>
</dbReference>
<proteinExistence type="predicted"/>
<dbReference type="CDD" id="cd09992">
    <property type="entry name" value="HDAC_classII"/>
    <property type="match status" value="1"/>
</dbReference>
<accession>A0A0F9GP46</accession>
<dbReference type="Gene3D" id="3.40.800.20">
    <property type="entry name" value="Histone deacetylase domain"/>
    <property type="match status" value="1"/>
</dbReference>
<dbReference type="SUPFAM" id="SSF52768">
    <property type="entry name" value="Arginase/deacetylase"/>
    <property type="match status" value="1"/>
</dbReference>
<sequence>MVAKKTCIAMVSLSAALLACAGSFGAGQKHGAKTRPAGTGFVYGDVYLKHKTGARFIESPARLEAIVKHLKAKGLLGKLLAIKPRRAEARWLTAVHSGEYVKRVKKLCEAGAPQVDTGDMPVCKDSYDVAVQAAGGVLAAVDAVVAKKVRNAFCAVRPPGHHALKGRAMGFCIFNNVAVAARYIQRRHKLPKVLIVDWDVHHGNGTQATFYDDPSVFYFGVHRHPFYPGTGLASETGKGKGKGFTLNVPLPAGSTDADFARALRKKLVPAALAFKPDFVLISAGFDAHADDPLGGMKLTAGGYAELTRIVKDIARRHCGGRIVSVLEGGYNLPGLARSVEAHISVLAK</sequence>
<gene>
    <name evidence="2" type="ORF">LCGC14_2097500</name>
</gene>
<dbReference type="EMBL" id="LAZR01025667">
    <property type="protein sequence ID" value="KKL71180.1"/>
    <property type="molecule type" value="Genomic_DNA"/>
</dbReference>
<evidence type="ECO:0000313" key="2">
    <source>
        <dbReference type="EMBL" id="KKL71180.1"/>
    </source>
</evidence>